<dbReference type="Pfam" id="PF00551">
    <property type="entry name" value="Formyl_trans_N"/>
    <property type="match status" value="1"/>
</dbReference>
<protein>
    <recommendedName>
        <fullName evidence="2 5">Methionyl-tRNA formyltransferase</fullName>
        <ecNumber evidence="2 5">2.1.2.9</ecNumber>
    </recommendedName>
</protein>
<feature type="binding site" evidence="5">
    <location>
        <begin position="110"/>
        <end position="113"/>
    </location>
    <ligand>
        <name>(6S)-5,6,7,8-tetrahydrofolate</name>
        <dbReference type="ChEBI" id="CHEBI:57453"/>
    </ligand>
</feature>
<dbReference type="Proteomes" id="UP001290861">
    <property type="component" value="Unassembled WGS sequence"/>
</dbReference>
<dbReference type="SUPFAM" id="SSF53328">
    <property type="entry name" value="Formyltransferase"/>
    <property type="match status" value="1"/>
</dbReference>
<dbReference type="SUPFAM" id="SSF50486">
    <property type="entry name" value="FMT C-terminal domain-like"/>
    <property type="match status" value="1"/>
</dbReference>
<feature type="domain" description="Formyl transferase C-terminal" evidence="7">
    <location>
        <begin position="204"/>
        <end position="298"/>
    </location>
</feature>
<dbReference type="GO" id="GO:0004479">
    <property type="term" value="F:methionyl-tRNA formyltransferase activity"/>
    <property type="evidence" value="ECO:0007669"/>
    <property type="project" value="UniProtKB-EC"/>
</dbReference>
<evidence type="ECO:0000313" key="8">
    <source>
        <dbReference type="EMBL" id="MDZ8120362.1"/>
    </source>
</evidence>
<comment type="function">
    <text evidence="5">Attaches a formyl group to the free amino group of methionyl-tRNA(fMet). The formyl group appears to play a dual role in the initiator identity of N-formylmethionyl-tRNA by promoting its recognition by IF2 and preventing the misappropriation of this tRNA by the elongation apparatus.</text>
</comment>
<dbReference type="HAMAP" id="MF_00182">
    <property type="entry name" value="Formyl_trans"/>
    <property type="match status" value="1"/>
</dbReference>
<gene>
    <name evidence="5 8" type="primary">fmt</name>
    <name evidence="8" type="ORF">P9H32_17150</name>
</gene>
<feature type="domain" description="Formyl transferase N-terminal" evidence="6">
    <location>
        <begin position="1"/>
        <end position="181"/>
    </location>
</feature>
<proteinExistence type="inferred from homology"/>
<dbReference type="InterPro" id="IPR041711">
    <property type="entry name" value="Met-tRNA-FMT_N"/>
</dbReference>
<dbReference type="Gene3D" id="3.40.50.12230">
    <property type="match status" value="1"/>
</dbReference>
<keyword evidence="3 5" id="KW-0808">Transferase</keyword>
<evidence type="ECO:0000256" key="1">
    <source>
        <dbReference type="ARBA" id="ARBA00010699"/>
    </source>
</evidence>
<comment type="catalytic activity">
    <reaction evidence="5">
        <text>L-methionyl-tRNA(fMet) + (6R)-10-formyltetrahydrofolate = N-formyl-L-methionyl-tRNA(fMet) + (6S)-5,6,7,8-tetrahydrofolate + H(+)</text>
        <dbReference type="Rhea" id="RHEA:24380"/>
        <dbReference type="Rhea" id="RHEA-COMP:9952"/>
        <dbReference type="Rhea" id="RHEA-COMP:9953"/>
        <dbReference type="ChEBI" id="CHEBI:15378"/>
        <dbReference type="ChEBI" id="CHEBI:57453"/>
        <dbReference type="ChEBI" id="CHEBI:78530"/>
        <dbReference type="ChEBI" id="CHEBI:78844"/>
        <dbReference type="ChEBI" id="CHEBI:195366"/>
        <dbReference type="EC" id="2.1.2.9"/>
    </reaction>
</comment>
<evidence type="ECO:0000256" key="5">
    <source>
        <dbReference type="HAMAP-Rule" id="MF_00182"/>
    </source>
</evidence>
<comment type="similarity">
    <text evidence="1 5">Belongs to the Fmt family.</text>
</comment>
<evidence type="ECO:0000256" key="4">
    <source>
        <dbReference type="ARBA" id="ARBA00022917"/>
    </source>
</evidence>
<organism evidence="8 9">
    <name type="scientific">Pontiella agarivorans</name>
    <dbReference type="NCBI Taxonomy" id="3038953"/>
    <lineage>
        <taxon>Bacteria</taxon>
        <taxon>Pseudomonadati</taxon>
        <taxon>Kiritimatiellota</taxon>
        <taxon>Kiritimatiellia</taxon>
        <taxon>Kiritimatiellales</taxon>
        <taxon>Pontiellaceae</taxon>
        <taxon>Pontiella</taxon>
    </lineage>
</organism>
<dbReference type="CDD" id="cd08646">
    <property type="entry name" value="FMT_core_Met-tRNA-FMT_N"/>
    <property type="match status" value="1"/>
</dbReference>
<dbReference type="PANTHER" id="PTHR11138">
    <property type="entry name" value="METHIONYL-TRNA FORMYLTRANSFERASE"/>
    <property type="match status" value="1"/>
</dbReference>
<name>A0ABU5N1M9_9BACT</name>
<evidence type="ECO:0000313" key="9">
    <source>
        <dbReference type="Proteomes" id="UP001290861"/>
    </source>
</evidence>
<evidence type="ECO:0000256" key="3">
    <source>
        <dbReference type="ARBA" id="ARBA00022679"/>
    </source>
</evidence>
<dbReference type="InterPro" id="IPR036477">
    <property type="entry name" value="Formyl_transf_N_sf"/>
</dbReference>
<dbReference type="InterPro" id="IPR044135">
    <property type="entry name" value="Met-tRNA-FMT_C"/>
</dbReference>
<dbReference type="RefSeq" id="WP_322610135.1">
    <property type="nucleotide sequence ID" value="NZ_JARVCO010000012.1"/>
</dbReference>
<dbReference type="EC" id="2.1.2.9" evidence="2 5"/>
<dbReference type="EMBL" id="JARVCO010000012">
    <property type="protein sequence ID" value="MDZ8120362.1"/>
    <property type="molecule type" value="Genomic_DNA"/>
</dbReference>
<dbReference type="InterPro" id="IPR002376">
    <property type="entry name" value="Formyl_transf_N"/>
</dbReference>
<dbReference type="PANTHER" id="PTHR11138:SF5">
    <property type="entry name" value="METHIONYL-TRNA FORMYLTRANSFERASE, MITOCHONDRIAL"/>
    <property type="match status" value="1"/>
</dbReference>
<sequence length="307" mass="33679">MRIVFMGSAALAVPSLKAILHSGQDDVVGVVSQPDRPAGRKRILTPCPLKAYADEQGLNILTPEKIGDPDAVQTLEQLKPDLLVVVAYGQYIPQRVIRLATHEAINVHPSLLPKYRGSAPIQWAILNGDQETGVSIIYLAEKMDAGDILRQETYPLDGNETSGILHDKLAVVGANLLIKAIDDIRQGSVSRVIQNESEMVEVRKLTKDDGRIDWSLSADQIRNRIRAFDPWPGSFCRMPGGDLLKIWSADVEEGRGEKPGTLLDEQLLVQAGDGALRLREVQPPGKKRMPAKSFLNGFTLVKGEILD</sequence>
<evidence type="ECO:0000259" key="6">
    <source>
        <dbReference type="Pfam" id="PF00551"/>
    </source>
</evidence>
<dbReference type="CDD" id="cd08704">
    <property type="entry name" value="Met_tRNA_FMT_C"/>
    <property type="match status" value="1"/>
</dbReference>
<evidence type="ECO:0000256" key="2">
    <source>
        <dbReference type="ARBA" id="ARBA00012261"/>
    </source>
</evidence>
<reference evidence="8 9" key="1">
    <citation type="journal article" date="2024" name="Appl. Environ. Microbiol.">
        <title>Pontiella agarivorans sp. nov., a novel marine anaerobic bacterium capable of degrading macroalgal polysaccharides and fixing nitrogen.</title>
        <authorList>
            <person name="Liu N."/>
            <person name="Kivenson V."/>
            <person name="Peng X."/>
            <person name="Cui Z."/>
            <person name="Lankiewicz T.S."/>
            <person name="Gosselin K.M."/>
            <person name="English C.J."/>
            <person name="Blair E.M."/>
            <person name="O'Malley M.A."/>
            <person name="Valentine D.L."/>
        </authorList>
    </citation>
    <scope>NUCLEOTIDE SEQUENCE [LARGE SCALE GENOMIC DNA]</scope>
    <source>
        <strain evidence="8 9">NLcol2</strain>
    </source>
</reference>
<keyword evidence="9" id="KW-1185">Reference proteome</keyword>
<dbReference type="Pfam" id="PF02911">
    <property type="entry name" value="Formyl_trans_C"/>
    <property type="match status" value="1"/>
</dbReference>
<evidence type="ECO:0000259" key="7">
    <source>
        <dbReference type="Pfam" id="PF02911"/>
    </source>
</evidence>
<accession>A0ABU5N1M9</accession>
<comment type="caution">
    <text evidence="8">The sequence shown here is derived from an EMBL/GenBank/DDBJ whole genome shotgun (WGS) entry which is preliminary data.</text>
</comment>
<dbReference type="InterPro" id="IPR005793">
    <property type="entry name" value="Formyl_trans_C"/>
</dbReference>
<dbReference type="InterPro" id="IPR005794">
    <property type="entry name" value="Fmt"/>
</dbReference>
<keyword evidence="4 5" id="KW-0648">Protein biosynthesis</keyword>
<dbReference type="NCBIfam" id="TIGR00460">
    <property type="entry name" value="fmt"/>
    <property type="match status" value="1"/>
</dbReference>
<dbReference type="InterPro" id="IPR011034">
    <property type="entry name" value="Formyl_transferase-like_C_sf"/>
</dbReference>